<dbReference type="InterPro" id="IPR024977">
    <property type="entry name" value="Apc4-like_WD40_dom"/>
</dbReference>
<sequence length="735" mass="82124">MLFRLSWQRVWHRPGGPTALAWRPDGRVLAIGLAEGKICLVEVEAAETIHKMEVDGEVTSLIWTSKCESVGGDLPTTDFYKDMSGHFLPKLPALDKTYTFVQRDDDEDMEGIEDMKRLRSQTRLNMLVAGTDTGWVHFFAFGIFPSGSLDLVKSPGESCRIISAVLSEDLGLLTVVSEHSASSSGPFQYHLSSFDVPLLQHKHRELMVLAKKYGQITSLLSYLASTIKAISEAWEDILLEIDCKLTNYAQEKAKSPSTGTVSDDFLELLMFGTLTDPLERFLLNDLTEKGLKKIGHSIDLSYSNIQKLVLKHLQSVTQCLFYHMGDIRGMAGWEARFGELGLSPTATHDAIVAIASFLMKSIEVQQVIDDSMKNFKAFFRWLYTVIMRLADEQVPVEIIKVNQQDLDFVADFLKDSFSAEWSDENSSSTFNLERVGQYLKDEDLKLPPEVSDNPWVQFLGECPEVGENKLLFPHYPNKSLIQQQKEVNHAVAEAFLNSNKALRNKAFHKRQEQLLFVSPAAVAVKASHVSAQQLGYMYTVLTKEEPPCDQLYLVRESLLASLGHSLQAVAVTFGEIQDGTVELRDSPSSPTVGERCLHHGVQDLQFYNEETLSVLLQESGDQGTSVLLQLPLKEVCQNLRSVRPERFLTDPQALSQVDGGPLAAGSRRLDTMRAACFSVSGTRKVACVVFSSLTRVRLFEMDAEDEEDDEDDPTAEDDPDATLLDPLMDKENSFS</sequence>
<evidence type="ECO:0000256" key="6">
    <source>
        <dbReference type="SAM" id="MobiDB-lite"/>
    </source>
</evidence>
<organism evidence="10 11">
    <name type="scientific">Cordylochernes scorpioides</name>
    <dbReference type="NCBI Taxonomy" id="51811"/>
    <lineage>
        <taxon>Eukaryota</taxon>
        <taxon>Metazoa</taxon>
        <taxon>Ecdysozoa</taxon>
        <taxon>Arthropoda</taxon>
        <taxon>Chelicerata</taxon>
        <taxon>Arachnida</taxon>
        <taxon>Pseudoscorpiones</taxon>
        <taxon>Cheliferoidea</taxon>
        <taxon>Chernetidae</taxon>
        <taxon>Cordylochernes</taxon>
    </lineage>
</organism>
<dbReference type="Pfam" id="PF12896">
    <property type="entry name" value="ANAPC4"/>
    <property type="match status" value="1"/>
</dbReference>
<dbReference type="Pfam" id="PF23405">
    <property type="entry name" value="WD40_APC4_C-half"/>
    <property type="match status" value="1"/>
</dbReference>
<evidence type="ECO:0000256" key="5">
    <source>
        <dbReference type="ARBA" id="ARBA00023306"/>
    </source>
</evidence>
<keyword evidence="3" id="KW-0498">Mitosis</keyword>
<proteinExistence type="predicted"/>
<keyword evidence="11" id="KW-1185">Reference proteome</keyword>
<evidence type="ECO:0000256" key="3">
    <source>
        <dbReference type="ARBA" id="ARBA00022776"/>
    </source>
</evidence>
<gene>
    <name evidence="10" type="ORF">LAZ67_14000203</name>
</gene>
<keyword evidence="4" id="KW-0833">Ubl conjugation pathway</keyword>
<keyword evidence="2" id="KW-0132">Cell division</keyword>
<reference evidence="10 11" key="1">
    <citation type="submission" date="2022-01" db="EMBL/GenBank/DDBJ databases">
        <title>A chromosomal length assembly of Cordylochernes scorpioides.</title>
        <authorList>
            <person name="Zeh D."/>
            <person name="Zeh J."/>
        </authorList>
    </citation>
    <scope>NUCLEOTIDE SEQUENCE [LARGE SCALE GENOMIC DNA]</scope>
    <source>
        <strain evidence="10">IN4F17</strain>
        <tissue evidence="10">Whole Body</tissue>
    </source>
</reference>
<protein>
    <recommendedName>
        <fullName evidence="1">Anaphase-promoting complex subunit 4</fullName>
    </recommendedName>
</protein>
<dbReference type="InterPro" id="IPR024790">
    <property type="entry name" value="APC4_long_dom"/>
</dbReference>
<evidence type="ECO:0000313" key="10">
    <source>
        <dbReference type="EMBL" id="UYV76370.1"/>
    </source>
</evidence>
<dbReference type="PANTHER" id="PTHR13260">
    <property type="entry name" value="ANAPHASE PROMOTING COMPLEX SUBUNIT 4 APC4"/>
    <property type="match status" value="1"/>
</dbReference>
<dbReference type="EMBL" id="CP092876">
    <property type="protein sequence ID" value="UYV76370.1"/>
    <property type="molecule type" value="Genomic_DNA"/>
</dbReference>
<feature type="domain" description="Anaphase-promoting complex subunit 4-like WD40" evidence="7">
    <location>
        <begin position="2"/>
        <end position="65"/>
    </location>
</feature>
<dbReference type="Proteomes" id="UP001235939">
    <property type="component" value="Chromosome 14"/>
</dbReference>
<feature type="compositionally biased region" description="Acidic residues" evidence="6">
    <location>
        <begin position="701"/>
        <end position="720"/>
    </location>
</feature>
<evidence type="ECO:0000259" key="9">
    <source>
        <dbReference type="Pfam" id="PF23405"/>
    </source>
</evidence>
<dbReference type="Pfam" id="PF12894">
    <property type="entry name" value="ANAPC4_WD40"/>
    <property type="match status" value="1"/>
</dbReference>
<dbReference type="InterPro" id="IPR015943">
    <property type="entry name" value="WD40/YVTN_repeat-like_dom_sf"/>
</dbReference>
<dbReference type="InterPro" id="IPR024789">
    <property type="entry name" value="APC4"/>
</dbReference>
<evidence type="ECO:0000259" key="8">
    <source>
        <dbReference type="Pfam" id="PF12896"/>
    </source>
</evidence>
<dbReference type="InterPro" id="IPR056358">
    <property type="entry name" value="APC4_C"/>
</dbReference>
<feature type="domain" description="Anaphase-promoting complex subunit 4 long" evidence="8">
    <location>
        <begin position="190"/>
        <end position="392"/>
    </location>
</feature>
<accession>A0ABY6L9E9</accession>
<feature type="region of interest" description="Disordered" evidence="6">
    <location>
        <begin position="701"/>
        <end position="735"/>
    </location>
</feature>
<dbReference type="SUPFAM" id="SSF50998">
    <property type="entry name" value="Quinoprotein alcohol dehydrogenase-like"/>
    <property type="match status" value="1"/>
</dbReference>
<dbReference type="PANTHER" id="PTHR13260:SF0">
    <property type="entry name" value="ANAPHASE-PROMOTING COMPLEX SUBUNIT 4"/>
    <property type="match status" value="1"/>
</dbReference>
<keyword evidence="5" id="KW-0131">Cell cycle</keyword>
<evidence type="ECO:0000256" key="1">
    <source>
        <dbReference type="ARBA" id="ARBA00016067"/>
    </source>
</evidence>
<name>A0ABY6L9E9_9ARAC</name>
<evidence type="ECO:0000313" key="11">
    <source>
        <dbReference type="Proteomes" id="UP001235939"/>
    </source>
</evidence>
<evidence type="ECO:0000256" key="2">
    <source>
        <dbReference type="ARBA" id="ARBA00022618"/>
    </source>
</evidence>
<evidence type="ECO:0000259" key="7">
    <source>
        <dbReference type="Pfam" id="PF12894"/>
    </source>
</evidence>
<evidence type="ECO:0000256" key="4">
    <source>
        <dbReference type="ARBA" id="ARBA00022786"/>
    </source>
</evidence>
<dbReference type="Gene3D" id="2.130.10.10">
    <property type="entry name" value="YVTN repeat-like/Quinoprotein amine dehydrogenase"/>
    <property type="match status" value="1"/>
</dbReference>
<dbReference type="InterPro" id="IPR011047">
    <property type="entry name" value="Quinoprotein_ADH-like_sf"/>
</dbReference>
<feature type="domain" description="Anaphase-promoting complex subunit 4 C-terminal half WD40" evidence="9">
    <location>
        <begin position="538"/>
        <end position="700"/>
    </location>
</feature>